<evidence type="ECO:0000256" key="2">
    <source>
        <dbReference type="SAM" id="MobiDB-lite"/>
    </source>
</evidence>
<proteinExistence type="predicted"/>
<name>A0A9D4RA14_DREPO</name>
<feature type="coiled-coil region" evidence="1">
    <location>
        <begin position="274"/>
        <end position="400"/>
    </location>
</feature>
<feature type="compositionally biased region" description="Polar residues" evidence="2">
    <location>
        <begin position="155"/>
        <end position="189"/>
    </location>
</feature>
<feature type="compositionally biased region" description="Basic residues" evidence="2">
    <location>
        <begin position="434"/>
        <end position="447"/>
    </location>
</feature>
<organism evidence="4 5">
    <name type="scientific">Dreissena polymorpha</name>
    <name type="common">Zebra mussel</name>
    <name type="synonym">Mytilus polymorpha</name>
    <dbReference type="NCBI Taxonomy" id="45954"/>
    <lineage>
        <taxon>Eukaryota</taxon>
        <taxon>Metazoa</taxon>
        <taxon>Spiralia</taxon>
        <taxon>Lophotrochozoa</taxon>
        <taxon>Mollusca</taxon>
        <taxon>Bivalvia</taxon>
        <taxon>Autobranchia</taxon>
        <taxon>Heteroconchia</taxon>
        <taxon>Euheterodonta</taxon>
        <taxon>Imparidentia</taxon>
        <taxon>Neoheterodontei</taxon>
        <taxon>Myida</taxon>
        <taxon>Dreissenoidea</taxon>
        <taxon>Dreissenidae</taxon>
        <taxon>Dreissena</taxon>
    </lineage>
</organism>
<keyword evidence="1" id="KW-0175">Coiled coil</keyword>
<dbReference type="AlphaFoldDB" id="A0A9D4RA14"/>
<protein>
    <recommendedName>
        <fullName evidence="3">CARD domain-containing protein</fullName>
    </recommendedName>
</protein>
<dbReference type="EMBL" id="JAIWYP010000003">
    <property type="protein sequence ID" value="KAH3859783.1"/>
    <property type="molecule type" value="Genomic_DNA"/>
</dbReference>
<accession>A0A9D4RA14</accession>
<dbReference type="SUPFAM" id="SSF47986">
    <property type="entry name" value="DEATH domain"/>
    <property type="match status" value="1"/>
</dbReference>
<evidence type="ECO:0000313" key="5">
    <source>
        <dbReference type="Proteomes" id="UP000828390"/>
    </source>
</evidence>
<evidence type="ECO:0000259" key="3">
    <source>
        <dbReference type="PROSITE" id="PS50209"/>
    </source>
</evidence>
<dbReference type="Gene3D" id="1.10.287.1490">
    <property type="match status" value="1"/>
</dbReference>
<dbReference type="Pfam" id="PF00619">
    <property type="entry name" value="CARD"/>
    <property type="match status" value="1"/>
</dbReference>
<keyword evidence="5" id="KW-1185">Reference proteome</keyword>
<sequence>MDNLSMAVKEVYRKYKAYIKHNFILYDNHLDHLEEVNVLTEFEVQQIRELRPTEQLNKLLFILPRKGQKGFNCFLEAIKNDFSHVFESLEKFYTTELKQLQPKERGSLSTPESDTDMVSLEPDMDPCTSMKQPWNLTIPRPVPATDISKEYMPGSQLTNRQGQLSARVQPGQGTKNLTESGPTKTSPTNLVDKRQSSGNDDDLPPDSRGQINRIYSKLTTHLAQGHKKELAPKTPEPATLQGVETLIDDLLSKIESCYKIMKVQPYGKPLKQHIFDLKTDNENANKTKNRLHEQVTALQTKCRDYDNKIEKLEKDNARLKQFQDIVAEHHKLESAAEIAMMEHDFEELKKKFSSLQSEKEKVDKNLEMHKTENFKLRITVADLTVELRTTKRELREACENVGALNASLGKSVSNVEAQGRAGAAATVSQSMIPRPRKTKKRRKVKQT</sequence>
<dbReference type="Proteomes" id="UP000828390">
    <property type="component" value="Unassembled WGS sequence"/>
</dbReference>
<reference evidence="4" key="1">
    <citation type="journal article" date="2019" name="bioRxiv">
        <title>The Genome of the Zebra Mussel, Dreissena polymorpha: A Resource for Invasive Species Research.</title>
        <authorList>
            <person name="McCartney M.A."/>
            <person name="Auch B."/>
            <person name="Kono T."/>
            <person name="Mallez S."/>
            <person name="Zhang Y."/>
            <person name="Obille A."/>
            <person name="Becker A."/>
            <person name="Abrahante J.E."/>
            <person name="Garbe J."/>
            <person name="Badalamenti J.P."/>
            <person name="Herman A."/>
            <person name="Mangelson H."/>
            <person name="Liachko I."/>
            <person name="Sullivan S."/>
            <person name="Sone E.D."/>
            <person name="Koren S."/>
            <person name="Silverstein K.A.T."/>
            <person name="Beckman K.B."/>
            <person name="Gohl D.M."/>
        </authorList>
    </citation>
    <scope>NUCLEOTIDE SEQUENCE</scope>
    <source>
        <strain evidence="4">Duluth1</strain>
        <tissue evidence="4">Whole animal</tissue>
    </source>
</reference>
<evidence type="ECO:0000256" key="1">
    <source>
        <dbReference type="SAM" id="Coils"/>
    </source>
</evidence>
<feature type="domain" description="CARD" evidence="3">
    <location>
        <begin position="4"/>
        <end position="80"/>
    </location>
</feature>
<dbReference type="InterPro" id="IPR011029">
    <property type="entry name" value="DEATH-like_dom_sf"/>
</dbReference>
<gene>
    <name evidence="4" type="ORF">DPMN_102606</name>
</gene>
<dbReference type="Gene3D" id="1.10.533.10">
    <property type="entry name" value="Death Domain, Fas"/>
    <property type="match status" value="1"/>
</dbReference>
<dbReference type="GO" id="GO:0042981">
    <property type="term" value="P:regulation of apoptotic process"/>
    <property type="evidence" value="ECO:0007669"/>
    <property type="project" value="InterPro"/>
</dbReference>
<dbReference type="CDD" id="cd01671">
    <property type="entry name" value="CARD"/>
    <property type="match status" value="1"/>
</dbReference>
<dbReference type="PROSITE" id="PS50209">
    <property type="entry name" value="CARD"/>
    <property type="match status" value="1"/>
</dbReference>
<reference evidence="4" key="2">
    <citation type="submission" date="2020-11" db="EMBL/GenBank/DDBJ databases">
        <authorList>
            <person name="McCartney M.A."/>
            <person name="Auch B."/>
            <person name="Kono T."/>
            <person name="Mallez S."/>
            <person name="Becker A."/>
            <person name="Gohl D.M."/>
            <person name="Silverstein K.A.T."/>
            <person name="Koren S."/>
            <person name="Bechman K.B."/>
            <person name="Herman A."/>
            <person name="Abrahante J.E."/>
            <person name="Garbe J."/>
        </authorList>
    </citation>
    <scope>NUCLEOTIDE SEQUENCE</scope>
    <source>
        <strain evidence="4">Duluth1</strain>
        <tissue evidence="4">Whole animal</tissue>
    </source>
</reference>
<feature type="region of interest" description="Disordered" evidence="2">
    <location>
        <begin position="128"/>
        <end position="210"/>
    </location>
</feature>
<evidence type="ECO:0000313" key="4">
    <source>
        <dbReference type="EMBL" id="KAH3859783.1"/>
    </source>
</evidence>
<feature type="region of interest" description="Disordered" evidence="2">
    <location>
        <begin position="421"/>
        <end position="447"/>
    </location>
</feature>
<comment type="caution">
    <text evidence="4">The sequence shown here is derived from an EMBL/GenBank/DDBJ whole genome shotgun (WGS) entry which is preliminary data.</text>
</comment>
<dbReference type="InterPro" id="IPR001315">
    <property type="entry name" value="CARD"/>
</dbReference>